<evidence type="ECO:0000259" key="7">
    <source>
        <dbReference type="Pfam" id="PF00892"/>
    </source>
</evidence>
<evidence type="ECO:0000313" key="8">
    <source>
        <dbReference type="EMBL" id="GLY66262.1"/>
    </source>
</evidence>
<evidence type="ECO:0000313" key="9">
    <source>
        <dbReference type="Proteomes" id="UP001165136"/>
    </source>
</evidence>
<evidence type="ECO:0000256" key="2">
    <source>
        <dbReference type="ARBA" id="ARBA00007362"/>
    </source>
</evidence>
<dbReference type="SUPFAM" id="SSF103481">
    <property type="entry name" value="Multidrug resistance efflux transporter EmrE"/>
    <property type="match status" value="2"/>
</dbReference>
<dbReference type="GO" id="GO:0016020">
    <property type="term" value="C:membrane"/>
    <property type="evidence" value="ECO:0007669"/>
    <property type="project" value="UniProtKB-SubCell"/>
</dbReference>
<evidence type="ECO:0000256" key="1">
    <source>
        <dbReference type="ARBA" id="ARBA00004141"/>
    </source>
</evidence>
<feature type="transmembrane region" description="Helical" evidence="6">
    <location>
        <begin position="255"/>
        <end position="274"/>
    </location>
</feature>
<feature type="transmembrane region" description="Helical" evidence="6">
    <location>
        <begin position="102"/>
        <end position="121"/>
    </location>
</feature>
<comment type="similarity">
    <text evidence="2">Belongs to the EamA transporter family.</text>
</comment>
<comment type="subcellular location">
    <subcellularLocation>
        <location evidence="1">Membrane</location>
        <topology evidence="1">Multi-pass membrane protein</topology>
    </subcellularLocation>
</comment>
<dbReference type="InterPro" id="IPR050638">
    <property type="entry name" value="AA-Vitamin_Transporters"/>
</dbReference>
<dbReference type="AlphaFoldDB" id="A0A9W6VG86"/>
<feature type="transmembrane region" description="Helical" evidence="6">
    <location>
        <begin position="133"/>
        <end position="152"/>
    </location>
</feature>
<proteinExistence type="inferred from homology"/>
<sequence>MSQRFAAPARGRSAITLVLAGLLWGTGGLSGSLLAAKAGLSPLPVAAYRLLLGGGCTVLFLACAGGLRRMVWTSTLVRRLLVAGLLLGLYQASYFASVSLTSVSLSTMITIGSVPVFVALVTSVRERHLPDTVTVVSIVTAVLGLVLLTWSPEGLASGWRLAAGVALALLCAVGFGTLTLVSRRPVEGLDPLSTTAFGLLIGGLLLLPAALWSGMALPLRADVLAAALYLGVVPTGVAYAAYFRGLRHAHPVVTALSTLLEPLTAAVLSAFVLGDHLGPAGWSGTVLLLAALALSYWRAPGSRPGRQRQ</sequence>
<evidence type="ECO:0000256" key="4">
    <source>
        <dbReference type="ARBA" id="ARBA00022989"/>
    </source>
</evidence>
<evidence type="ECO:0000256" key="3">
    <source>
        <dbReference type="ARBA" id="ARBA00022692"/>
    </source>
</evidence>
<feature type="transmembrane region" description="Helical" evidence="6">
    <location>
        <begin position="158"/>
        <end position="180"/>
    </location>
</feature>
<name>A0A9W6VG86_9PSEU</name>
<feature type="transmembrane region" description="Helical" evidence="6">
    <location>
        <begin position="76"/>
        <end position="96"/>
    </location>
</feature>
<evidence type="ECO:0000256" key="6">
    <source>
        <dbReference type="SAM" id="Phobius"/>
    </source>
</evidence>
<organism evidence="8 9">
    <name type="scientific">Amycolatopsis taiwanensis</name>
    <dbReference type="NCBI Taxonomy" id="342230"/>
    <lineage>
        <taxon>Bacteria</taxon>
        <taxon>Bacillati</taxon>
        <taxon>Actinomycetota</taxon>
        <taxon>Actinomycetes</taxon>
        <taxon>Pseudonocardiales</taxon>
        <taxon>Pseudonocardiaceae</taxon>
        <taxon>Amycolatopsis</taxon>
    </lineage>
</organism>
<dbReference type="InterPro" id="IPR037185">
    <property type="entry name" value="EmrE-like"/>
</dbReference>
<feature type="domain" description="EamA" evidence="7">
    <location>
        <begin position="14"/>
        <end position="149"/>
    </location>
</feature>
<dbReference type="PANTHER" id="PTHR32322:SF2">
    <property type="entry name" value="EAMA DOMAIN-CONTAINING PROTEIN"/>
    <property type="match status" value="1"/>
</dbReference>
<feature type="transmembrane region" description="Helical" evidence="6">
    <location>
        <begin position="192"/>
        <end position="211"/>
    </location>
</feature>
<keyword evidence="3 6" id="KW-0812">Transmembrane</keyword>
<dbReference type="InterPro" id="IPR000620">
    <property type="entry name" value="EamA_dom"/>
</dbReference>
<accession>A0A9W6VG86</accession>
<keyword evidence="9" id="KW-1185">Reference proteome</keyword>
<feature type="transmembrane region" description="Helical" evidence="6">
    <location>
        <begin position="45"/>
        <end position="64"/>
    </location>
</feature>
<comment type="caution">
    <text evidence="8">The sequence shown here is derived from an EMBL/GenBank/DDBJ whole genome shotgun (WGS) entry which is preliminary data.</text>
</comment>
<feature type="transmembrane region" description="Helical" evidence="6">
    <location>
        <begin position="223"/>
        <end position="243"/>
    </location>
</feature>
<dbReference type="RefSeq" id="WP_285487111.1">
    <property type="nucleotide sequence ID" value="NZ_BSTI01000005.1"/>
</dbReference>
<dbReference type="Proteomes" id="UP001165136">
    <property type="component" value="Unassembled WGS sequence"/>
</dbReference>
<feature type="transmembrane region" description="Helical" evidence="6">
    <location>
        <begin position="280"/>
        <end position="299"/>
    </location>
</feature>
<keyword evidence="4 6" id="KW-1133">Transmembrane helix</keyword>
<dbReference type="Pfam" id="PF00892">
    <property type="entry name" value="EamA"/>
    <property type="match status" value="2"/>
</dbReference>
<reference evidence="8" key="1">
    <citation type="submission" date="2023-03" db="EMBL/GenBank/DDBJ databases">
        <title>Amycolatopsis taiwanensis NBRC 103393.</title>
        <authorList>
            <person name="Ichikawa N."/>
            <person name="Sato H."/>
            <person name="Tonouchi N."/>
        </authorList>
    </citation>
    <scope>NUCLEOTIDE SEQUENCE</scope>
    <source>
        <strain evidence="8">NBRC 103393</strain>
    </source>
</reference>
<dbReference type="PANTHER" id="PTHR32322">
    <property type="entry name" value="INNER MEMBRANE TRANSPORTER"/>
    <property type="match status" value="1"/>
</dbReference>
<keyword evidence="5 6" id="KW-0472">Membrane</keyword>
<dbReference type="EMBL" id="BSTI01000005">
    <property type="protein sequence ID" value="GLY66262.1"/>
    <property type="molecule type" value="Genomic_DNA"/>
</dbReference>
<evidence type="ECO:0000256" key="5">
    <source>
        <dbReference type="ARBA" id="ARBA00023136"/>
    </source>
</evidence>
<feature type="domain" description="EamA" evidence="7">
    <location>
        <begin position="163"/>
        <end position="296"/>
    </location>
</feature>
<protein>
    <submittedName>
        <fullName evidence="8">Membrane protein</fullName>
    </submittedName>
</protein>
<gene>
    <name evidence="8" type="ORF">Atai01_28810</name>
</gene>